<evidence type="ECO:0000256" key="2">
    <source>
        <dbReference type="ARBA" id="ARBA00023125"/>
    </source>
</evidence>
<reference evidence="6 7" key="1">
    <citation type="submission" date="2020-01" db="EMBL/GenBank/DDBJ databases">
        <title>Genomes of bacteria type strains.</title>
        <authorList>
            <person name="Chen J."/>
            <person name="Zhu S."/>
            <person name="Chen J."/>
        </authorList>
    </citation>
    <scope>NUCLEOTIDE SEQUENCE [LARGE SCALE GENOMIC DNA]</scope>
    <source>
        <strain evidence="6 7">KCTC 52919</strain>
    </source>
</reference>
<keyword evidence="3" id="KW-0804">Transcription</keyword>
<dbReference type="PROSITE" id="PS01117">
    <property type="entry name" value="HTH_MARR_1"/>
    <property type="match status" value="1"/>
</dbReference>
<evidence type="ECO:0000256" key="3">
    <source>
        <dbReference type="ARBA" id="ARBA00023163"/>
    </source>
</evidence>
<dbReference type="InterPro" id="IPR036388">
    <property type="entry name" value="WH-like_DNA-bd_sf"/>
</dbReference>
<evidence type="ECO:0000313" key="6">
    <source>
        <dbReference type="EMBL" id="NDV87464.1"/>
    </source>
</evidence>
<dbReference type="Gene3D" id="1.10.10.10">
    <property type="entry name" value="Winged helix-like DNA-binding domain superfamily/Winged helix DNA-binding domain"/>
    <property type="match status" value="1"/>
</dbReference>
<proteinExistence type="predicted"/>
<dbReference type="InterPro" id="IPR039422">
    <property type="entry name" value="MarR/SlyA-like"/>
</dbReference>
<sequence length="165" mass="18166">MTQLLPSNSLGFLLVDAARLFRQSFEKAVVEAGLELTPGEIRALAYVARFEGTRQAVLAERMGVEPMTLSAYLDRLEARGLISRTVDPSDRRAKVVRPTEAADKVFTEVRPVAMALYEQTVDGFSEDERVLVDTLLQKIRANLTNDPQIVGPTAPDQALPLPRSA</sequence>
<dbReference type="PANTHER" id="PTHR33164">
    <property type="entry name" value="TRANSCRIPTIONAL REGULATOR, MARR FAMILY"/>
    <property type="match status" value="1"/>
</dbReference>
<protein>
    <submittedName>
        <fullName evidence="6">MarR family transcriptional regulator</fullName>
    </submittedName>
</protein>
<dbReference type="PRINTS" id="PR00598">
    <property type="entry name" value="HTHMARR"/>
</dbReference>
<evidence type="ECO:0000256" key="4">
    <source>
        <dbReference type="SAM" id="MobiDB-lite"/>
    </source>
</evidence>
<name>A0A6L9MHZ9_9HYPH</name>
<dbReference type="Proteomes" id="UP000476332">
    <property type="component" value="Unassembled WGS sequence"/>
</dbReference>
<gene>
    <name evidence="6" type="ORF">GTW51_12220</name>
</gene>
<dbReference type="RefSeq" id="WP_163044214.1">
    <property type="nucleotide sequence ID" value="NZ_JAAAMJ010000008.1"/>
</dbReference>
<feature type="domain" description="HTH marR-type" evidence="5">
    <location>
        <begin position="7"/>
        <end position="141"/>
    </location>
</feature>
<feature type="region of interest" description="Disordered" evidence="4">
    <location>
        <begin position="146"/>
        <end position="165"/>
    </location>
</feature>
<dbReference type="EMBL" id="JAAAMJ010000008">
    <property type="protein sequence ID" value="NDV87464.1"/>
    <property type="molecule type" value="Genomic_DNA"/>
</dbReference>
<dbReference type="SMART" id="SM00347">
    <property type="entry name" value="HTH_MARR"/>
    <property type="match status" value="1"/>
</dbReference>
<dbReference type="InterPro" id="IPR036390">
    <property type="entry name" value="WH_DNA-bd_sf"/>
</dbReference>
<evidence type="ECO:0000259" key="5">
    <source>
        <dbReference type="PROSITE" id="PS50995"/>
    </source>
</evidence>
<evidence type="ECO:0000313" key="7">
    <source>
        <dbReference type="Proteomes" id="UP000476332"/>
    </source>
</evidence>
<accession>A0A6L9MHZ9</accession>
<keyword evidence="7" id="KW-1185">Reference proteome</keyword>
<comment type="caution">
    <text evidence="6">The sequence shown here is derived from an EMBL/GenBank/DDBJ whole genome shotgun (WGS) entry which is preliminary data.</text>
</comment>
<dbReference type="PANTHER" id="PTHR33164:SF64">
    <property type="entry name" value="TRANSCRIPTIONAL REGULATOR SLYA"/>
    <property type="match status" value="1"/>
</dbReference>
<evidence type="ECO:0000256" key="1">
    <source>
        <dbReference type="ARBA" id="ARBA00023015"/>
    </source>
</evidence>
<dbReference type="Pfam" id="PF12802">
    <property type="entry name" value="MarR_2"/>
    <property type="match status" value="1"/>
</dbReference>
<dbReference type="GO" id="GO:0006950">
    <property type="term" value="P:response to stress"/>
    <property type="evidence" value="ECO:0007669"/>
    <property type="project" value="TreeGrafter"/>
</dbReference>
<keyword evidence="1" id="KW-0805">Transcription regulation</keyword>
<dbReference type="AlphaFoldDB" id="A0A6L9MHZ9"/>
<dbReference type="InterPro" id="IPR000835">
    <property type="entry name" value="HTH_MarR-typ"/>
</dbReference>
<dbReference type="GO" id="GO:0003677">
    <property type="term" value="F:DNA binding"/>
    <property type="evidence" value="ECO:0007669"/>
    <property type="project" value="UniProtKB-KW"/>
</dbReference>
<organism evidence="6 7">
    <name type="scientific">Aurantimonas aggregata</name>
    <dbReference type="NCBI Taxonomy" id="2047720"/>
    <lineage>
        <taxon>Bacteria</taxon>
        <taxon>Pseudomonadati</taxon>
        <taxon>Pseudomonadota</taxon>
        <taxon>Alphaproteobacteria</taxon>
        <taxon>Hyphomicrobiales</taxon>
        <taxon>Aurantimonadaceae</taxon>
        <taxon>Aurantimonas</taxon>
    </lineage>
</organism>
<dbReference type="PROSITE" id="PS50995">
    <property type="entry name" value="HTH_MARR_2"/>
    <property type="match status" value="1"/>
</dbReference>
<dbReference type="SUPFAM" id="SSF46785">
    <property type="entry name" value="Winged helix' DNA-binding domain"/>
    <property type="match status" value="1"/>
</dbReference>
<dbReference type="GO" id="GO:0003700">
    <property type="term" value="F:DNA-binding transcription factor activity"/>
    <property type="evidence" value="ECO:0007669"/>
    <property type="project" value="InterPro"/>
</dbReference>
<keyword evidence="2" id="KW-0238">DNA-binding</keyword>
<dbReference type="InterPro" id="IPR023187">
    <property type="entry name" value="Tscrpt_reg_MarR-type_CS"/>
</dbReference>